<dbReference type="OrthoDB" id="531008at2759"/>
<feature type="domain" description="CBS" evidence="6">
    <location>
        <begin position="403"/>
        <end position="461"/>
    </location>
</feature>
<sequence length="584" mass="63404">MSVAPGFFIPTRFVWRFGGRQVHLCGSFTRWVETVPMAPVDNSHSGVFAVVVHLPPGYHQYKFIVDGKWRHDETAPFMPDPLGNVNNWLFVRRVDPATNHPISSTTAQFDSQLAAQQQPPALVTVQQQVMQQGTSPLSSSAIATSTLGIASALSPQTSPLPQNHDVDMSNAELSAVIAPIVIHNPKEPEYTRKKVSEFLHGHSAYELIPESGKVVVIDVDLPLRQAFHALHEQGIASAPLWDAVSNDFIGVISASDFISVLTRLRNSVYSGANPMSEAEMDAHTIRGLREHAALEGREPKHLAYAKPQDDLAKVAAALSEQKCSMSPILTCDPGTREIANMLHTATLSGILACLMRHFRASLASLPLLSQTLGSLPLGTWSPDAGVAHADVLPDSKKRRQWRKLQPLYTVTPNTLLTTALSMLLETGVSALPVVDEKRCLLDVYARSDITQLCRGNAYNRLQWEDVTVGQALSLSSVNPSSWNPNGTGLQPHVGAPGSLSAELQAQHHASAPQQQPSVGSILHAGPGPGGRFTRAHICNKEDTLRTVVERLALPGVRRLVVVQPETRRVEGLISLSDVASYLFV</sequence>
<dbReference type="InterPro" id="IPR000644">
    <property type="entry name" value="CBS_dom"/>
</dbReference>
<protein>
    <recommendedName>
        <fullName evidence="6">CBS domain-containing protein</fullName>
    </recommendedName>
</protein>
<accession>A0A250WZR5</accession>
<feature type="compositionally biased region" description="Low complexity" evidence="5">
    <location>
        <begin position="504"/>
        <end position="517"/>
    </location>
</feature>
<dbReference type="InterPro" id="IPR050511">
    <property type="entry name" value="AMPK_gamma/SDS23_families"/>
</dbReference>
<comment type="similarity">
    <text evidence="1">Belongs to the 5'-AMP-activated protein kinase gamma subunit family.</text>
</comment>
<evidence type="ECO:0000313" key="7">
    <source>
        <dbReference type="EMBL" id="GAX76328.1"/>
    </source>
</evidence>
<evidence type="ECO:0000256" key="4">
    <source>
        <dbReference type="PROSITE-ProRule" id="PRU00703"/>
    </source>
</evidence>
<dbReference type="InterPro" id="IPR032640">
    <property type="entry name" value="AMPK1_CBM"/>
</dbReference>
<dbReference type="InterPro" id="IPR014756">
    <property type="entry name" value="Ig_E-set"/>
</dbReference>
<name>A0A250WZR5_9CHLO</name>
<evidence type="ECO:0000256" key="1">
    <source>
        <dbReference type="ARBA" id="ARBA00006750"/>
    </source>
</evidence>
<gene>
    <name evidence="7" type="ORF">CEUSTIGMA_g3774.t1</name>
</gene>
<dbReference type="PANTHER" id="PTHR13780:SF35">
    <property type="entry name" value="LD22662P"/>
    <property type="match status" value="1"/>
</dbReference>
<feature type="domain" description="CBS" evidence="6">
    <location>
        <begin position="207"/>
        <end position="268"/>
    </location>
</feature>
<organism evidence="7 8">
    <name type="scientific">Chlamydomonas eustigma</name>
    <dbReference type="NCBI Taxonomy" id="1157962"/>
    <lineage>
        <taxon>Eukaryota</taxon>
        <taxon>Viridiplantae</taxon>
        <taxon>Chlorophyta</taxon>
        <taxon>core chlorophytes</taxon>
        <taxon>Chlorophyceae</taxon>
        <taxon>CS clade</taxon>
        <taxon>Chlamydomonadales</taxon>
        <taxon>Chlamydomonadaceae</taxon>
        <taxon>Chlamydomonas</taxon>
    </lineage>
</organism>
<dbReference type="AlphaFoldDB" id="A0A250WZR5"/>
<dbReference type="EMBL" id="BEGY01000016">
    <property type="protein sequence ID" value="GAX76328.1"/>
    <property type="molecule type" value="Genomic_DNA"/>
</dbReference>
<keyword evidence="2" id="KW-0677">Repeat</keyword>
<dbReference type="SUPFAM" id="SSF54631">
    <property type="entry name" value="CBS-domain pair"/>
    <property type="match status" value="2"/>
</dbReference>
<dbReference type="Gene3D" id="2.60.40.10">
    <property type="entry name" value="Immunoglobulins"/>
    <property type="match status" value="1"/>
</dbReference>
<feature type="region of interest" description="Disordered" evidence="5">
    <location>
        <begin position="502"/>
        <end position="525"/>
    </location>
</feature>
<dbReference type="PANTHER" id="PTHR13780">
    <property type="entry name" value="AMP-ACTIVATED PROTEIN KINASE, GAMMA REGULATORY SUBUNIT"/>
    <property type="match status" value="1"/>
</dbReference>
<dbReference type="STRING" id="1157962.A0A250WZR5"/>
<dbReference type="Gene3D" id="3.10.580.10">
    <property type="entry name" value="CBS-domain"/>
    <property type="match status" value="3"/>
</dbReference>
<evidence type="ECO:0000313" key="8">
    <source>
        <dbReference type="Proteomes" id="UP000232323"/>
    </source>
</evidence>
<dbReference type="Proteomes" id="UP000232323">
    <property type="component" value="Unassembled WGS sequence"/>
</dbReference>
<dbReference type="Pfam" id="PF16561">
    <property type="entry name" value="AMPK1_CBM"/>
    <property type="match status" value="1"/>
</dbReference>
<dbReference type="PROSITE" id="PS51371">
    <property type="entry name" value="CBS"/>
    <property type="match status" value="2"/>
</dbReference>
<keyword evidence="3 4" id="KW-0129">CBS domain</keyword>
<dbReference type="InterPro" id="IPR013783">
    <property type="entry name" value="Ig-like_fold"/>
</dbReference>
<evidence type="ECO:0000256" key="2">
    <source>
        <dbReference type="ARBA" id="ARBA00022737"/>
    </source>
</evidence>
<comment type="caution">
    <text evidence="7">The sequence shown here is derived from an EMBL/GenBank/DDBJ whole genome shotgun (WGS) entry which is preliminary data.</text>
</comment>
<dbReference type="InterPro" id="IPR046342">
    <property type="entry name" value="CBS_dom_sf"/>
</dbReference>
<evidence type="ECO:0000256" key="5">
    <source>
        <dbReference type="SAM" id="MobiDB-lite"/>
    </source>
</evidence>
<proteinExistence type="inferred from homology"/>
<evidence type="ECO:0000259" key="6">
    <source>
        <dbReference type="PROSITE" id="PS51371"/>
    </source>
</evidence>
<evidence type="ECO:0000256" key="3">
    <source>
        <dbReference type="ARBA" id="ARBA00023122"/>
    </source>
</evidence>
<dbReference type="SMART" id="SM00116">
    <property type="entry name" value="CBS"/>
    <property type="match status" value="3"/>
</dbReference>
<dbReference type="SUPFAM" id="SSF81296">
    <property type="entry name" value="E set domains"/>
    <property type="match status" value="1"/>
</dbReference>
<reference evidence="7 8" key="1">
    <citation type="submission" date="2017-08" db="EMBL/GenBank/DDBJ databases">
        <title>Acidophilic green algal genome provides insights into adaptation to an acidic environment.</title>
        <authorList>
            <person name="Hirooka S."/>
            <person name="Hirose Y."/>
            <person name="Kanesaki Y."/>
            <person name="Higuchi S."/>
            <person name="Fujiwara T."/>
            <person name="Onuma R."/>
            <person name="Era A."/>
            <person name="Ohbayashi R."/>
            <person name="Uzuka A."/>
            <person name="Nozaki H."/>
            <person name="Yoshikawa H."/>
            <person name="Miyagishima S.Y."/>
        </authorList>
    </citation>
    <scope>NUCLEOTIDE SEQUENCE [LARGE SCALE GENOMIC DNA]</scope>
    <source>
        <strain evidence="7 8">NIES-2499</strain>
    </source>
</reference>
<dbReference type="Pfam" id="PF00571">
    <property type="entry name" value="CBS"/>
    <property type="match status" value="3"/>
</dbReference>
<keyword evidence="8" id="KW-1185">Reference proteome</keyword>
<dbReference type="CDD" id="cd02859">
    <property type="entry name" value="E_set_AMPKbeta_like_N"/>
    <property type="match status" value="1"/>
</dbReference>